<dbReference type="PANTHER" id="PTHR42716">
    <property type="entry name" value="L-ASPARTATE OXIDASE"/>
    <property type="match status" value="1"/>
</dbReference>
<comment type="subcellular location">
    <subcellularLocation>
        <location evidence="12">Cytoplasm</location>
    </subcellularLocation>
</comment>
<protein>
    <recommendedName>
        <fullName evidence="5 11">L-aspartate oxidase</fullName>
        <ecNumber evidence="4 11">1.4.3.16</ecNumber>
    </recommendedName>
</protein>
<evidence type="ECO:0000256" key="7">
    <source>
        <dbReference type="ARBA" id="ARBA00022642"/>
    </source>
</evidence>
<dbReference type="Proteomes" id="UP001597301">
    <property type="component" value="Unassembled WGS sequence"/>
</dbReference>
<keyword evidence="6 12" id="KW-0285">Flavoprotein</keyword>
<dbReference type="InterPro" id="IPR037099">
    <property type="entry name" value="Fum_R/Succ_DH_flav-like_C_sf"/>
</dbReference>
<keyword evidence="16" id="KW-1185">Reference proteome</keyword>
<name>A0ABW4KJX2_9BACI</name>
<dbReference type="Gene3D" id="3.90.700.10">
    <property type="entry name" value="Succinate dehydrogenase/fumarate reductase flavoprotein, catalytic domain"/>
    <property type="match status" value="1"/>
</dbReference>
<proteinExistence type="inferred from homology"/>
<dbReference type="InterPro" id="IPR027477">
    <property type="entry name" value="Succ_DH/fumarate_Rdtase_cat_sf"/>
</dbReference>
<dbReference type="InterPro" id="IPR005288">
    <property type="entry name" value="NadB"/>
</dbReference>
<evidence type="ECO:0000256" key="3">
    <source>
        <dbReference type="ARBA" id="ARBA00008562"/>
    </source>
</evidence>
<dbReference type="NCBIfam" id="NF005978">
    <property type="entry name" value="PRK08071.1"/>
    <property type="match status" value="1"/>
</dbReference>
<dbReference type="EC" id="1.4.3.16" evidence="4 11"/>
<dbReference type="InterPro" id="IPR036188">
    <property type="entry name" value="FAD/NAD-bd_sf"/>
</dbReference>
<dbReference type="EMBL" id="JBHUEO010000013">
    <property type="protein sequence ID" value="MFD1706480.1"/>
    <property type="molecule type" value="Genomic_DNA"/>
</dbReference>
<dbReference type="Gene3D" id="1.20.58.100">
    <property type="entry name" value="Fumarate reductase/succinate dehydrogenase flavoprotein-like, C-terminal domain"/>
    <property type="match status" value="1"/>
</dbReference>
<evidence type="ECO:0000256" key="4">
    <source>
        <dbReference type="ARBA" id="ARBA00012173"/>
    </source>
</evidence>
<keyword evidence="7 12" id="KW-0662">Pyridine nucleotide biosynthesis</keyword>
<comment type="catalytic activity">
    <reaction evidence="10">
        <text>L-aspartate + O2 = iminosuccinate + H2O2</text>
        <dbReference type="Rhea" id="RHEA:25876"/>
        <dbReference type="ChEBI" id="CHEBI:15379"/>
        <dbReference type="ChEBI" id="CHEBI:16240"/>
        <dbReference type="ChEBI" id="CHEBI:29991"/>
        <dbReference type="ChEBI" id="CHEBI:77875"/>
        <dbReference type="EC" id="1.4.3.16"/>
    </reaction>
    <physiologicalReaction direction="left-to-right" evidence="10">
        <dbReference type="Rhea" id="RHEA:25877"/>
    </physiologicalReaction>
</comment>
<comment type="cofactor">
    <cofactor evidence="1 12">
        <name>FAD</name>
        <dbReference type="ChEBI" id="CHEBI:57692"/>
    </cofactor>
</comment>
<evidence type="ECO:0000256" key="10">
    <source>
        <dbReference type="ARBA" id="ARBA00048305"/>
    </source>
</evidence>
<dbReference type="InterPro" id="IPR015939">
    <property type="entry name" value="Fum_Rdtase/Succ_DH_flav-like_C"/>
</dbReference>
<dbReference type="RefSeq" id="WP_380773085.1">
    <property type="nucleotide sequence ID" value="NZ_JBHUEO010000013.1"/>
</dbReference>
<dbReference type="SUPFAM" id="SSF51905">
    <property type="entry name" value="FAD/NAD(P)-binding domain"/>
    <property type="match status" value="1"/>
</dbReference>
<dbReference type="Gene3D" id="3.50.50.60">
    <property type="entry name" value="FAD/NAD(P)-binding domain"/>
    <property type="match status" value="1"/>
</dbReference>
<reference evidence="16" key="1">
    <citation type="journal article" date="2019" name="Int. J. Syst. Evol. Microbiol.">
        <title>The Global Catalogue of Microorganisms (GCM) 10K type strain sequencing project: providing services to taxonomists for standard genome sequencing and annotation.</title>
        <authorList>
            <consortium name="The Broad Institute Genomics Platform"/>
            <consortium name="The Broad Institute Genome Sequencing Center for Infectious Disease"/>
            <person name="Wu L."/>
            <person name="Ma J."/>
        </authorList>
    </citation>
    <scope>NUCLEOTIDE SEQUENCE [LARGE SCALE GENOMIC DNA]</scope>
    <source>
        <strain evidence="16">CGMCC 1.12295</strain>
    </source>
</reference>
<feature type="domain" description="Fumarate reductase/succinate dehydrogenase flavoprotein-like C-terminal" evidence="14">
    <location>
        <begin position="431"/>
        <end position="528"/>
    </location>
</feature>
<evidence type="ECO:0000313" key="16">
    <source>
        <dbReference type="Proteomes" id="UP001597301"/>
    </source>
</evidence>
<comment type="function">
    <text evidence="12">Catalyzes the oxidation of L-aspartate to iminoaspartate.</text>
</comment>
<evidence type="ECO:0000256" key="12">
    <source>
        <dbReference type="RuleBase" id="RU362049"/>
    </source>
</evidence>
<dbReference type="NCBIfam" id="TIGR00551">
    <property type="entry name" value="nadB"/>
    <property type="match status" value="1"/>
</dbReference>
<evidence type="ECO:0000256" key="9">
    <source>
        <dbReference type="ARBA" id="ARBA00023002"/>
    </source>
</evidence>
<evidence type="ECO:0000256" key="8">
    <source>
        <dbReference type="ARBA" id="ARBA00022827"/>
    </source>
</evidence>
<comment type="similarity">
    <text evidence="3 12">Belongs to the FAD-dependent oxidoreductase 2 family. NadB subfamily.</text>
</comment>
<evidence type="ECO:0000313" key="15">
    <source>
        <dbReference type="EMBL" id="MFD1706480.1"/>
    </source>
</evidence>
<evidence type="ECO:0000256" key="1">
    <source>
        <dbReference type="ARBA" id="ARBA00001974"/>
    </source>
</evidence>
<evidence type="ECO:0000256" key="5">
    <source>
        <dbReference type="ARBA" id="ARBA00021901"/>
    </source>
</evidence>
<evidence type="ECO:0000256" key="6">
    <source>
        <dbReference type="ARBA" id="ARBA00022630"/>
    </source>
</evidence>
<accession>A0ABW4KJX2</accession>
<comment type="caution">
    <text evidence="15">The sequence shown here is derived from an EMBL/GenBank/DDBJ whole genome shotgun (WGS) entry which is preliminary data.</text>
</comment>
<dbReference type="SUPFAM" id="SSF46977">
    <property type="entry name" value="Succinate dehydrogenase/fumarate reductase flavoprotein C-terminal domain"/>
    <property type="match status" value="1"/>
</dbReference>
<evidence type="ECO:0000259" key="14">
    <source>
        <dbReference type="Pfam" id="PF02910"/>
    </source>
</evidence>
<feature type="domain" description="FAD-dependent oxidoreductase 2 FAD-binding" evidence="13">
    <location>
        <begin position="5"/>
        <end position="370"/>
    </location>
</feature>
<sequence length="539" mass="59681">MEKADVLIIGSGVAALQLAKRLHDDMNVIIITKSFIANGNSNLAQGGVAAAIGEQDHPDRHFTDTLEAGRFHNDRKIVREVTRAAPGLIEELWTEGCQFDTDAKGRLLLGMEGAHSEQRIVHGGGDATGRRLMEHLAPIAASTCTVIENMYIFDLIKDFNGRCIGAKGKSTDGTITTYYAVHVVLATGGCGRLYSHTSNAETVTGDGIALAYKAGAEIADMEFIQFHPTLLYLNGQTHGLISEAVRGDGGRLVTDAGEPIMDGIHPLGDLAPRHVVAQTIYDYLSKGTQVYLDVSAIKNFNQRFPTITALCEKNHVDWRRRIPVAPGSHFLMGGVKTDLAGRTSIKGLYAIGETACTGLHGANRLASNSLLEGLFMGKKLAEQIMESIVEDERQDVHSFTGTRAEQPVEKQEEVHWFTRTNQRECRLPDIKEIQQTMMDHVGIVRSEEGLFTQKQWLEKFQINDLLQADMGFFTFEEMTRAFMLMTSRLITEGAWKRTESRGGHFRSDYPCENNNLWLGKHIIHKRNEIDEQIETAAAT</sequence>
<evidence type="ECO:0000256" key="2">
    <source>
        <dbReference type="ARBA" id="ARBA00004950"/>
    </source>
</evidence>
<keyword evidence="9 12" id="KW-0560">Oxidoreductase</keyword>
<comment type="pathway">
    <text evidence="2 12">Cofactor biosynthesis; NAD(+) biosynthesis; iminoaspartate from L-aspartate (oxidase route): step 1/1.</text>
</comment>
<dbReference type="Pfam" id="PF02910">
    <property type="entry name" value="Succ_DH_flav_C"/>
    <property type="match status" value="1"/>
</dbReference>
<keyword evidence="8 12" id="KW-0274">FAD</keyword>
<dbReference type="SUPFAM" id="SSF56425">
    <property type="entry name" value="Succinate dehydrogenase/fumarate reductase flavoprotein, catalytic domain"/>
    <property type="match status" value="1"/>
</dbReference>
<organism evidence="15 16">
    <name type="scientific">Siminovitchia sediminis</name>
    <dbReference type="NCBI Taxonomy" id="1274353"/>
    <lineage>
        <taxon>Bacteria</taxon>
        <taxon>Bacillati</taxon>
        <taxon>Bacillota</taxon>
        <taxon>Bacilli</taxon>
        <taxon>Bacillales</taxon>
        <taxon>Bacillaceae</taxon>
        <taxon>Siminovitchia</taxon>
    </lineage>
</organism>
<dbReference type="PANTHER" id="PTHR42716:SF2">
    <property type="entry name" value="L-ASPARTATE OXIDASE, CHLOROPLASTIC"/>
    <property type="match status" value="1"/>
</dbReference>
<gene>
    <name evidence="15" type="primary">nadB</name>
    <name evidence="15" type="ORF">ACFSCZ_06895</name>
</gene>
<evidence type="ECO:0000256" key="11">
    <source>
        <dbReference type="NCBIfam" id="TIGR00551"/>
    </source>
</evidence>
<dbReference type="GO" id="GO:0008734">
    <property type="term" value="F:L-aspartate oxidase activity"/>
    <property type="evidence" value="ECO:0007669"/>
    <property type="project" value="UniProtKB-EC"/>
</dbReference>
<dbReference type="InterPro" id="IPR003953">
    <property type="entry name" value="FAD-dep_OxRdtase_2_FAD-bd"/>
</dbReference>
<dbReference type="Pfam" id="PF00890">
    <property type="entry name" value="FAD_binding_2"/>
    <property type="match status" value="1"/>
</dbReference>
<evidence type="ECO:0000259" key="13">
    <source>
        <dbReference type="Pfam" id="PF00890"/>
    </source>
</evidence>